<dbReference type="OrthoDB" id="6159439at2759"/>
<dbReference type="GO" id="GO:0003677">
    <property type="term" value="F:DNA binding"/>
    <property type="evidence" value="ECO:0007669"/>
    <property type="project" value="UniProtKB-UniRule"/>
</dbReference>
<dbReference type="EMBL" id="JAINUF010000002">
    <property type="protein sequence ID" value="KAJ8374058.1"/>
    <property type="molecule type" value="Genomic_DNA"/>
</dbReference>
<reference evidence="5" key="1">
    <citation type="journal article" date="2023" name="Science">
        <title>Genome structures resolve the early diversification of teleost fishes.</title>
        <authorList>
            <person name="Parey E."/>
            <person name="Louis A."/>
            <person name="Montfort J."/>
            <person name="Bouchez O."/>
            <person name="Roques C."/>
            <person name="Iampietro C."/>
            <person name="Lluch J."/>
            <person name="Castinel A."/>
            <person name="Donnadieu C."/>
            <person name="Desvignes T."/>
            <person name="Floi Bucao C."/>
            <person name="Jouanno E."/>
            <person name="Wen M."/>
            <person name="Mejri S."/>
            <person name="Dirks R."/>
            <person name="Jansen H."/>
            <person name="Henkel C."/>
            <person name="Chen W.J."/>
            <person name="Zahm M."/>
            <person name="Cabau C."/>
            <person name="Klopp C."/>
            <person name="Thompson A.W."/>
            <person name="Robinson-Rechavi M."/>
            <person name="Braasch I."/>
            <person name="Lecointre G."/>
            <person name="Bobe J."/>
            <person name="Postlethwait J.H."/>
            <person name="Berthelot C."/>
            <person name="Roest Crollius H."/>
            <person name="Guiguen Y."/>
        </authorList>
    </citation>
    <scope>NUCLEOTIDE SEQUENCE</scope>
    <source>
        <strain evidence="5">WJC10195</strain>
    </source>
</reference>
<evidence type="ECO:0000259" key="4">
    <source>
        <dbReference type="PROSITE" id="PS50071"/>
    </source>
</evidence>
<feature type="compositionally biased region" description="Pro residues" evidence="3">
    <location>
        <begin position="68"/>
        <end position="80"/>
    </location>
</feature>
<sequence>MKLQSAGVPKDSRETVSRASLGGLIPLRAVKREPARASPAHAGFGGSGKSFLIDNLLRGRGSSAAPCGPAPIPGRTPPPARLHRPAGEAHDTGRGSPPSPRDWGALLEKPEAFIPGSHSALLTALSPLALLPCCGGSRTPQAPPTVFPSRARIALWSPDRSPKSRRGILRRAVFSEDQRRELESTFDRQKYISKADRNKLAADLGLKESQVKIWFSEQEDEVAELEGEGGPLRRARGGAGSAGAARGVRRTRRGSSRLLGPGVHKSGFRLTPGTNREGGPLCRTGGGLLCLVRTHQGIKKVTNIINQH</sequence>
<organism evidence="5 6">
    <name type="scientific">Synaphobranchus kaupii</name>
    <name type="common">Kaup's arrowtooth eel</name>
    <dbReference type="NCBI Taxonomy" id="118154"/>
    <lineage>
        <taxon>Eukaryota</taxon>
        <taxon>Metazoa</taxon>
        <taxon>Chordata</taxon>
        <taxon>Craniata</taxon>
        <taxon>Vertebrata</taxon>
        <taxon>Euteleostomi</taxon>
        <taxon>Actinopterygii</taxon>
        <taxon>Neopterygii</taxon>
        <taxon>Teleostei</taxon>
        <taxon>Anguilliformes</taxon>
        <taxon>Synaphobranchidae</taxon>
        <taxon>Synaphobranchus</taxon>
    </lineage>
</organism>
<dbReference type="PANTHER" id="PTHR24331:SF4">
    <property type="entry name" value="HOMEOBOX PROTEIN DBX2"/>
    <property type="match status" value="1"/>
</dbReference>
<gene>
    <name evidence="5" type="ORF">SKAU_G00046380</name>
</gene>
<feature type="region of interest" description="Disordered" evidence="3">
    <location>
        <begin position="1"/>
        <end position="47"/>
    </location>
</feature>
<keyword evidence="1 2" id="KW-0238">DNA-binding</keyword>
<dbReference type="SMART" id="SM00389">
    <property type="entry name" value="HOX"/>
    <property type="match status" value="1"/>
</dbReference>
<dbReference type="Proteomes" id="UP001152622">
    <property type="component" value="Chromosome 2"/>
</dbReference>
<name>A0A9Q1J901_SYNKA</name>
<keyword evidence="1 2" id="KW-0539">Nucleus</keyword>
<protein>
    <recommendedName>
        <fullName evidence="4">Homeobox domain-containing protein</fullName>
    </recommendedName>
</protein>
<comment type="caution">
    <text evidence="5">The sequence shown here is derived from an EMBL/GenBank/DDBJ whole genome shotgun (WGS) entry which is preliminary data.</text>
</comment>
<feature type="domain" description="Homeobox" evidence="4">
    <location>
        <begin position="165"/>
        <end position="225"/>
    </location>
</feature>
<evidence type="ECO:0000256" key="2">
    <source>
        <dbReference type="RuleBase" id="RU000682"/>
    </source>
</evidence>
<accession>A0A9Q1J901</accession>
<dbReference type="GO" id="GO:0006357">
    <property type="term" value="P:regulation of transcription by RNA polymerase II"/>
    <property type="evidence" value="ECO:0007669"/>
    <property type="project" value="TreeGrafter"/>
</dbReference>
<dbReference type="InterPro" id="IPR001356">
    <property type="entry name" value="HD"/>
</dbReference>
<dbReference type="GO" id="GO:0005634">
    <property type="term" value="C:nucleus"/>
    <property type="evidence" value="ECO:0007669"/>
    <property type="project" value="UniProtKB-SubCell"/>
</dbReference>
<dbReference type="InterPro" id="IPR009057">
    <property type="entry name" value="Homeodomain-like_sf"/>
</dbReference>
<evidence type="ECO:0000256" key="1">
    <source>
        <dbReference type="PROSITE-ProRule" id="PRU00108"/>
    </source>
</evidence>
<evidence type="ECO:0000256" key="3">
    <source>
        <dbReference type="SAM" id="MobiDB-lite"/>
    </source>
</evidence>
<dbReference type="CDD" id="cd00086">
    <property type="entry name" value="homeodomain"/>
    <property type="match status" value="1"/>
</dbReference>
<feature type="region of interest" description="Disordered" evidence="3">
    <location>
        <begin position="227"/>
        <end position="275"/>
    </location>
</feature>
<feature type="DNA-binding region" description="Homeobox" evidence="1">
    <location>
        <begin position="167"/>
        <end position="226"/>
    </location>
</feature>
<dbReference type="InterPro" id="IPR051662">
    <property type="entry name" value="H2.0_Homeobox_NeuralPatt"/>
</dbReference>
<dbReference type="PANTHER" id="PTHR24331">
    <property type="entry name" value="DBX"/>
    <property type="match status" value="1"/>
</dbReference>
<keyword evidence="6" id="KW-1185">Reference proteome</keyword>
<comment type="subcellular location">
    <subcellularLocation>
        <location evidence="1 2">Nucleus</location>
    </subcellularLocation>
</comment>
<feature type="region of interest" description="Disordered" evidence="3">
    <location>
        <begin position="62"/>
        <end position="105"/>
    </location>
</feature>
<keyword evidence="1 2" id="KW-0371">Homeobox</keyword>
<dbReference type="Pfam" id="PF00046">
    <property type="entry name" value="Homeodomain"/>
    <property type="match status" value="1"/>
</dbReference>
<evidence type="ECO:0000313" key="5">
    <source>
        <dbReference type="EMBL" id="KAJ8374058.1"/>
    </source>
</evidence>
<evidence type="ECO:0000313" key="6">
    <source>
        <dbReference type="Proteomes" id="UP001152622"/>
    </source>
</evidence>
<dbReference type="AlphaFoldDB" id="A0A9Q1J901"/>
<dbReference type="Gene3D" id="1.10.10.60">
    <property type="entry name" value="Homeodomain-like"/>
    <property type="match status" value="1"/>
</dbReference>
<dbReference type="PROSITE" id="PS50071">
    <property type="entry name" value="HOMEOBOX_2"/>
    <property type="match status" value="1"/>
</dbReference>
<dbReference type="SUPFAM" id="SSF46689">
    <property type="entry name" value="Homeodomain-like"/>
    <property type="match status" value="1"/>
</dbReference>
<proteinExistence type="predicted"/>